<keyword evidence="3" id="KW-0902">Two-component regulatory system</keyword>
<dbReference type="SUPFAM" id="SSF55874">
    <property type="entry name" value="ATPase domain of HSP90 chaperone/DNA topoisomerase II/histidine kinase"/>
    <property type="match status" value="1"/>
</dbReference>
<dbReference type="PANTHER" id="PTHR24421:SF61">
    <property type="entry name" value="OXYGEN SENSOR HISTIDINE KINASE NREB"/>
    <property type="match status" value="1"/>
</dbReference>
<evidence type="ECO:0000313" key="7">
    <source>
        <dbReference type="Proteomes" id="UP001499967"/>
    </source>
</evidence>
<dbReference type="SMART" id="SM00387">
    <property type="entry name" value="HATPase_c"/>
    <property type="match status" value="1"/>
</dbReference>
<sequence>MFPAPVDGAPPGEPVTAELVLGNRVLQHVTTTARVDGRSLRMVHFRDVSRDREHERHLAAFRRISAGIAFAGPLPTVLDRLAAEVQRATGMLSCTFMLMDDDGRLRRTGTVDGAYPICPDYAERLEQCRALGAPLLSESAFRDRRPVLAHGWRRRVLADPRFAPLHDIARDASWSTLATVPVISRGEPIGVLNGFYLAGAEPTRGDIPFLSAIADQAAVAVENARLVGELESRAAVEERHLLARELHDSVNQALFSLELQVGALELGLQDGAQPEFLAQRITQIRELTESAHSEMRAMLSALRPAGLRDGGLVHALRAHAAEVSARVGLEITVDAADELALTPVVEEQLFWVVREALHNVVKHADAGSVRVCVDADPDRPPGVRVTVTDDGKGFDPASAQPGHLGFESMAERMAQVGGTLEVTSRSGGTVVCARAPGLLRGQAATAGTR</sequence>
<feature type="domain" description="Histidine kinase/HSP90-like ATPase" evidence="5">
    <location>
        <begin position="344"/>
        <end position="439"/>
    </location>
</feature>
<gene>
    <name evidence="6" type="ORF">GCM10009559_56230</name>
</gene>
<dbReference type="Gene3D" id="3.30.450.40">
    <property type="match status" value="1"/>
</dbReference>
<dbReference type="Gene3D" id="1.20.5.1930">
    <property type="match status" value="1"/>
</dbReference>
<dbReference type="Pfam" id="PF07730">
    <property type="entry name" value="HisKA_3"/>
    <property type="match status" value="1"/>
</dbReference>
<dbReference type="Gene3D" id="3.30.565.10">
    <property type="entry name" value="Histidine kinase-like ATPase, C-terminal domain"/>
    <property type="match status" value="1"/>
</dbReference>
<evidence type="ECO:0000259" key="5">
    <source>
        <dbReference type="SMART" id="SM00387"/>
    </source>
</evidence>
<dbReference type="InterPro" id="IPR003018">
    <property type="entry name" value="GAF"/>
</dbReference>
<dbReference type="InterPro" id="IPR003594">
    <property type="entry name" value="HATPase_dom"/>
</dbReference>
<dbReference type="InterPro" id="IPR029016">
    <property type="entry name" value="GAF-like_dom_sf"/>
</dbReference>
<dbReference type="Proteomes" id="UP001499967">
    <property type="component" value="Unassembled WGS sequence"/>
</dbReference>
<accession>A0ABP3YMS3</accession>
<reference evidence="7" key="1">
    <citation type="journal article" date="2019" name="Int. J. Syst. Evol. Microbiol.">
        <title>The Global Catalogue of Microorganisms (GCM) 10K type strain sequencing project: providing services to taxonomists for standard genome sequencing and annotation.</title>
        <authorList>
            <consortium name="The Broad Institute Genomics Platform"/>
            <consortium name="The Broad Institute Genome Sequencing Center for Infectious Disease"/>
            <person name="Wu L."/>
            <person name="Ma J."/>
        </authorList>
    </citation>
    <scope>NUCLEOTIDE SEQUENCE [LARGE SCALE GENOMIC DNA]</scope>
    <source>
        <strain evidence="7">JCM 11117</strain>
    </source>
</reference>
<name>A0ABP3YMS3_9PSEU</name>
<evidence type="ECO:0000256" key="2">
    <source>
        <dbReference type="ARBA" id="ARBA00022777"/>
    </source>
</evidence>
<dbReference type="Pfam" id="PF02518">
    <property type="entry name" value="HATPase_c"/>
    <property type="match status" value="1"/>
</dbReference>
<dbReference type="InterPro" id="IPR050482">
    <property type="entry name" value="Sensor_HK_TwoCompSys"/>
</dbReference>
<dbReference type="InterPro" id="IPR011712">
    <property type="entry name" value="Sig_transdc_His_kin_sub3_dim/P"/>
</dbReference>
<dbReference type="CDD" id="cd16917">
    <property type="entry name" value="HATPase_UhpB-NarQ-NarX-like"/>
    <property type="match status" value="1"/>
</dbReference>
<proteinExistence type="predicted"/>
<evidence type="ECO:0000259" key="4">
    <source>
        <dbReference type="SMART" id="SM00065"/>
    </source>
</evidence>
<evidence type="ECO:0000313" key="6">
    <source>
        <dbReference type="EMBL" id="GAA0896836.1"/>
    </source>
</evidence>
<keyword evidence="1" id="KW-0808">Transferase</keyword>
<dbReference type="SMART" id="SM00065">
    <property type="entry name" value="GAF"/>
    <property type="match status" value="1"/>
</dbReference>
<comment type="caution">
    <text evidence="6">The sequence shown here is derived from an EMBL/GenBank/DDBJ whole genome shotgun (WGS) entry which is preliminary data.</text>
</comment>
<dbReference type="SUPFAM" id="SSF55781">
    <property type="entry name" value="GAF domain-like"/>
    <property type="match status" value="1"/>
</dbReference>
<feature type="domain" description="GAF" evidence="4">
    <location>
        <begin position="73"/>
        <end position="231"/>
    </location>
</feature>
<evidence type="ECO:0008006" key="8">
    <source>
        <dbReference type="Google" id="ProtNLM"/>
    </source>
</evidence>
<organism evidence="6 7">
    <name type="scientific">Pseudonocardia zijingensis</name>
    <dbReference type="NCBI Taxonomy" id="153376"/>
    <lineage>
        <taxon>Bacteria</taxon>
        <taxon>Bacillati</taxon>
        <taxon>Actinomycetota</taxon>
        <taxon>Actinomycetes</taxon>
        <taxon>Pseudonocardiales</taxon>
        <taxon>Pseudonocardiaceae</taxon>
        <taxon>Pseudonocardia</taxon>
    </lineage>
</organism>
<evidence type="ECO:0000256" key="1">
    <source>
        <dbReference type="ARBA" id="ARBA00022679"/>
    </source>
</evidence>
<dbReference type="EMBL" id="BAAAHP010000177">
    <property type="protein sequence ID" value="GAA0896836.1"/>
    <property type="molecule type" value="Genomic_DNA"/>
</dbReference>
<keyword evidence="2" id="KW-0418">Kinase</keyword>
<evidence type="ECO:0000256" key="3">
    <source>
        <dbReference type="ARBA" id="ARBA00023012"/>
    </source>
</evidence>
<dbReference type="PANTHER" id="PTHR24421">
    <property type="entry name" value="NITRATE/NITRITE SENSOR PROTEIN NARX-RELATED"/>
    <property type="match status" value="1"/>
</dbReference>
<dbReference type="Pfam" id="PF13185">
    <property type="entry name" value="GAF_2"/>
    <property type="match status" value="1"/>
</dbReference>
<protein>
    <recommendedName>
        <fullName evidence="8">Histidine kinase/DNA gyrase B/HSP90-like ATPase</fullName>
    </recommendedName>
</protein>
<dbReference type="InterPro" id="IPR036890">
    <property type="entry name" value="HATPase_C_sf"/>
</dbReference>
<keyword evidence="7" id="KW-1185">Reference proteome</keyword>